<dbReference type="GO" id="GO:0005886">
    <property type="term" value="C:plasma membrane"/>
    <property type="evidence" value="ECO:0007669"/>
    <property type="project" value="UniProtKB-SubCell"/>
</dbReference>
<evidence type="ECO:0000256" key="7">
    <source>
        <dbReference type="ARBA" id="ARBA00023170"/>
    </source>
</evidence>
<protein>
    <recommendedName>
        <fullName evidence="11">G-protein coupled receptors family 3 profile domain-containing protein</fullName>
    </recommendedName>
</protein>
<keyword evidence="7" id="KW-0675">Receptor</keyword>
<feature type="non-terminal residue" evidence="12">
    <location>
        <position position="1"/>
    </location>
</feature>
<dbReference type="Gene3D" id="2.10.50.30">
    <property type="entry name" value="GPCR, family 3, nine cysteines domain"/>
    <property type="match status" value="1"/>
</dbReference>
<gene>
    <name evidence="12" type="ORF">CAPTEDRAFT_22612</name>
</gene>
<feature type="domain" description="G-protein coupled receptors family 3 profile" evidence="11">
    <location>
        <begin position="553"/>
        <end position="767"/>
    </location>
</feature>
<dbReference type="InterPro" id="IPR028082">
    <property type="entry name" value="Peripla_BP_I"/>
</dbReference>
<dbReference type="SUPFAM" id="SSF53822">
    <property type="entry name" value="Periplasmic binding protein-like I"/>
    <property type="match status" value="1"/>
</dbReference>
<keyword evidence="5" id="KW-0297">G-protein coupled receptor</keyword>
<dbReference type="Gene3D" id="3.40.50.2300">
    <property type="match status" value="2"/>
</dbReference>
<dbReference type="InterPro" id="IPR001828">
    <property type="entry name" value="ANF_lig-bd_rcpt"/>
</dbReference>
<keyword evidence="9" id="KW-0807">Transducer</keyword>
<feature type="transmembrane region" description="Helical" evidence="10">
    <location>
        <begin position="617"/>
        <end position="638"/>
    </location>
</feature>
<reference evidence="14" key="1">
    <citation type="submission" date="2012-12" db="EMBL/GenBank/DDBJ databases">
        <authorList>
            <person name="Hellsten U."/>
            <person name="Grimwood J."/>
            <person name="Chapman J.A."/>
            <person name="Shapiro H."/>
            <person name="Aerts A."/>
            <person name="Otillar R.P."/>
            <person name="Terry A.Y."/>
            <person name="Boore J.L."/>
            <person name="Simakov O."/>
            <person name="Marletaz F."/>
            <person name="Cho S.-J."/>
            <person name="Edsinger-Gonzales E."/>
            <person name="Havlak P."/>
            <person name="Kuo D.-H."/>
            <person name="Larsson T."/>
            <person name="Lv J."/>
            <person name="Arendt D."/>
            <person name="Savage R."/>
            <person name="Osoegawa K."/>
            <person name="de Jong P."/>
            <person name="Lindberg D.R."/>
            <person name="Seaver E.C."/>
            <person name="Weisblat D.A."/>
            <person name="Putnam N.H."/>
            <person name="Grigoriev I.V."/>
            <person name="Rokhsar D.S."/>
        </authorList>
    </citation>
    <scope>NUCLEOTIDE SEQUENCE</scope>
    <source>
        <strain evidence="14">I ESC-2004</strain>
    </source>
</reference>
<keyword evidence="3 10" id="KW-0812">Transmembrane</keyword>
<dbReference type="InterPro" id="IPR017978">
    <property type="entry name" value="GPCR_3_C"/>
</dbReference>
<dbReference type="CDD" id="cd06362">
    <property type="entry name" value="PBP1_mGluR"/>
    <property type="match status" value="1"/>
</dbReference>
<dbReference type="OrthoDB" id="425344at2759"/>
<keyword evidence="14" id="KW-1185">Reference proteome</keyword>
<dbReference type="EMBL" id="AMQN01013060">
    <property type="status" value="NOT_ANNOTATED_CDS"/>
    <property type="molecule type" value="Genomic_DNA"/>
</dbReference>
<feature type="non-terminal residue" evidence="12">
    <location>
        <position position="767"/>
    </location>
</feature>
<dbReference type="Proteomes" id="UP000014760">
    <property type="component" value="Unassembled WGS sequence"/>
</dbReference>
<dbReference type="OMA" id="KIACCWD"/>
<keyword evidence="6 10" id="KW-0472">Membrane</keyword>
<evidence type="ECO:0000313" key="13">
    <source>
        <dbReference type="EnsemblMetazoa" id="CapteP22612"/>
    </source>
</evidence>
<accession>R7TN26</accession>
<feature type="transmembrane region" description="Helical" evidence="10">
    <location>
        <begin position="743"/>
        <end position="765"/>
    </location>
</feature>
<feature type="transmembrane region" description="Helical" evidence="10">
    <location>
        <begin position="709"/>
        <end position="731"/>
    </location>
</feature>
<evidence type="ECO:0000256" key="3">
    <source>
        <dbReference type="ARBA" id="ARBA00022692"/>
    </source>
</evidence>
<evidence type="ECO:0000256" key="9">
    <source>
        <dbReference type="ARBA" id="ARBA00023224"/>
    </source>
</evidence>
<dbReference type="InterPro" id="IPR050726">
    <property type="entry name" value="mGluR"/>
</dbReference>
<comment type="subcellular location">
    <subcellularLocation>
        <location evidence="1">Cell membrane</location>
        <topology evidence="1">Multi-pass membrane protein</topology>
    </subcellularLocation>
</comment>
<evidence type="ECO:0000259" key="11">
    <source>
        <dbReference type="PROSITE" id="PS50259"/>
    </source>
</evidence>
<feature type="transmembrane region" description="Helical" evidence="10">
    <location>
        <begin position="553"/>
        <end position="576"/>
    </location>
</feature>
<dbReference type="CDD" id="cd13953">
    <property type="entry name" value="7tm_classC_mGluR-like"/>
    <property type="match status" value="1"/>
</dbReference>
<dbReference type="PROSITE" id="PS50259">
    <property type="entry name" value="G_PROTEIN_RECEP_F3_4"/>
    <property type="match status" value="1"/>
</dbReference>
<evidence type="ECO:0000313" key="12">
    <source>
        <dbReference type="EMBL" id="ELT92956.1"/>
    </source>
</evidence>
<dbReference type="EnsemblMetazoa" id="CapteT22612">
    <property type="protein sequence ID" value="CapteP22612"/>
    <property type="gene ID" value="CapteG22612"/>
</dbReference>
<feature type="transmembrane region" description="Helical" evidence="10">
    <location>
        <begin position="591"/>
        <end position="611"/>
    </location>
</feature>
<reference evidence="12 14" key="2">
    <citation type="journal article" date="2013" name="Nature">
        <title>Insights into bilaterian evolution from three spiralian genomes.</title>
        <authorList>
            <person name="Simakov O."/>
            <person name="Marletaz F."/>
            <person name="Cho S.J."/>
            <person name="Edsinger-Gonzales E."/>
            <person name="Havlak P."/>
            <person name="Hellsten U."/>
            <person name="Kuo D.H."/>
            <person name="Larsson T."/>
            <person name="Lv J."/>
            <person name="Arendt D."/>
            <person name="Savage R."/>
            <person name="Osoegawa K."/>
            <person name="de Jong P."/>
            <person name="Grimwood J."/>
            <person name="Chapman J.A."/>
            <person name="Shapiro H."/>
            <person name="Aerts A."/>
            <person name="Otillar R.P."/>
            <person name="Terry A.Y."/>
            <person name="Boore J.L."/>
            <person name="Grigoriev I.V."/>
            <person name="Lindberg D.R."/>
            <person name="Seaver E.C."/>
            <person name="Weisblat D.A."/>
            <person name="Putnam N.H."/>
            <person name="Rokhsar D.S."/>
        </authorList>
    </citation>
    <scope>NUCLEOTIDE SEQUENCE</scope>
    <source>
        <strain evidence="12 14">I ESC-2004</strain>
    </source>
</reference>
<dbReference type="STRING" id="283909.R7TN26"/>
<dbReference type="GO" id="GO:0004930">
    <property type="term" value="F:G protein-coupled receptor activity"/>
    <property type="evidence" value="ECO:0007669"/>
    <property type="project" value="UniProtKB-KW"/>
</dbReference>
<evidence type="ECO:0000256" key="10">
    <source>
        <dbReference type="SAM" id="Phobius"/>
    </source>
</evidence>
<dbReference type="PRINTS" id="PR00248">
    <property type="entry name" value="GPCRMGR"/>
</dbReference>
<name>R7TN26_CAPTE</name>
<evidence type="ECO:0000313" key="14">
    <source>
        <dbReference type="Proteomes" id="UP000014760"/>
    </source>
</evidence>
<organism evidence="12">
    <name type="scientific">Capitella teleta</name>
    <name type="common">Polychaete worm</name>
    <dbReference type="NCBI Taxonomy" id="283909"/>
    <lineage>
        <taxon>Eukaryota</taxon>
        <taxon>Metazoa</taxon>
        <taxon>Spiralia</taxon>
        <taxon>Lophotrochozoa</taxon>
        <taxon>Annelida</taxon>
        <taxon>Polychaeta</taxon>
        <taxon>Sedentaria</taxon>
        <taxon>Scolecida</taxon>
        <taxon>Capitellidae</taxon>
        <taxon>Capitella</taxon>
    </lineage>
</organism>
<dbReference type="InterPro" id="IPR038550">
    <property type="entry name" value="GPCR_3_9-Cys_sf"/>
</dbReference>
<proteinExistence type="predicted"/>
<dbReference type="PANTHER" id="PTHR24060">
    <property type="entry name" value="METABOTROPIC GLUTAMATE RECEPTOR"/>
    <property type="match status" value="1"/>
</dbReference>
<evidence type="ECO:0000256" key="1">
    <source>
        <dbReference type="ARBA" id="ARBA00004651"/>
    </source>
</evidence>
<evidence type="ECO:0000256" key="2">
    <source>
        <dbReference type="ARBA" id="ARBA00022475"/>
    </source>
</evidence>
<sequence>GDFDLGVLIPVHTRSTTDFCGLPVLNIAQLQRLEAIAFAIQELNQRNSILPNHTLGFVMFDDCHSDQTALAQALHFTRTPLPMQPSYPFYPAPVSNLKKCYDNGESLQLYDVMGVIGSENSITTLQAANLLTSLRIPQVSYFSTSPILSNHGKYSLFQRVVPSDDVQAEVLLQLMQAFNWTFIYVVYSEGAYGEGLYRAMERNLQDNDNDRTTCFVEPFVITQDFDDKDYEHVVWTMLQERSANVCLVIAQEFEAHALIRAALQQPANRGNKMMWVAADAWARNLHSLNGLLPELHGMISVNFHSTNVPRFDQHFQNINASLPSKNPWLREYWKQFFNCTVFNNESEACLPDLKLSNHPTYVADNSVSLVFDAVKTFALALHNQVKVHCHGLPLEITKCCVKDGLGEALRSVSFVGEANDFVEFFDNGDGMISYQISNMQRDNTSAIGYKLQVVGLWDKYTQLLDVDLDAIEWPGERRPASNCSYPCGVGEAMELHQKRCCWACVRCLDYQYTTTQNGITLCHNCPPNQWPDQETRTTCMDMESVHIDPTSPMGAALVALATVGIGLSSLVFVLFLQNNRHPLIKASSRELSYCMLAGITLSFIGLFALVVTPTKTICFLCEVTIVVAFTLIYTPLAIKTIRIWRIFEAGRLMTKKPRCVSCSSQMMLTAIFVAAQAVTISVWSVKNPPKPVAISTGSGNREIFCNFPFGPFVTCMSLNLLLLLVSAVFAVKARNLPDNFNECRFISFCTLSTILLWVAFLTSYFTT</sequence>
<reference evidence="13" key="3">
    <citation type="submission" date="2015-06" db="UniProtKB">
        <authorList>
            <consortium name="EnsemblMetazoa"/>
        </authorList>
    </citation>
    <scope>IDENTIFICATION</scope>
</reference>
<dbReference type="InterPro" id="IPR000337">
    <property type="entry name" value="GPCR_3"/>
</dbReference>
<keyword evidence="8" id="KW-0325">Glycoprotein</keyword>
<dbReference type="HOGENOM" id="CLU_005389_0_0_1"/>
<feature type="transmembrane region" description="Helical" evidence="10">
    <location>
        <begin position="659"/>
        <end position="683"/>
    </location>
</feature>
<evidence type="ECO:0000256" key="5">
    <source>
        <dbReference type="ARBA" id="ARBA00023040"/>
    </source>
</evidence>
<keyword evidence="2" id="KW-1003">Cell membrane</keyword>
<evidence type="ECO:0000256" key="6">
    <source>
        <dbReference type="ARBA" id="ARBA00023136"/>
    </source>
</evidence>
<dbReference type="Pfam" id="PF01094">
    <property type="entry name" value="ANF_receptor"/>
    <property type="match status" value="1"/>
</dbReference>
<dbReference type="EMBL" id="KB309929">
    <property type="protein sequence ID" value="ELT92956.1"/>
    <property type="molecule type" value="Genomic_DNA"/>
</dbReference>
<dbReference type="Pfam" id="PF00003">
    <property type="entry name" value="7tm_3"/>
    <property type="match status" value="1"/>
</dbReference>
<dbReference type="AlphaFoldDB" id="R7TN26"/>
<evidence type="ECO:0000256" key="8">
    <source>
        <dbReference type="ARBA" id="ARBA00023180"/>
    </source>
</evidence>
<evidence type="ECO:0000256" key="4">
    <source>
        <dbReference type="ARBA" id="ARBA00022989"/>
    </source>
</evidence>
<keyword evidence="4 10" id="KW-1133">Transmembrane helix</keyword>